<dbReference type="GO" id="GO:0030435">
    <property type="term" value="P:sporulation resulting in formation of a cellular spore"/>
    <property type="evidence" value="ECO:0007669"/>
    <property type="project" value="InterPro"/>
</dbReference>
<dbReference type="InterPro" id="IPR013693">
    <property type="entry name" value="SpoIID/LytB_N"/>
</dbReference>
<evidence type="ECO:0000313" key="2">
    <source>
        <dbReference type="EMBL" id="AZK45877.1"/>
    </source>
</evidence>
<accession>A0A3Q8S458</accession>
<dbReference type="NCBIfam" id="TIGR02669">
    <property type="entry name" value="SpoIID_LytB"/>
    <property type="match status" value="1"/>
</dbReference>
<name>A0A3Q8S458_9BACL</name>
<dbReference type="NCBIfam" id="TIGR02870">
    <property type="entry name" value="spore_II_D"/>
    <property type="match status" value="1"/>
</dbReference>
<dbReference type="Proteomes" id="UP000273145">
    <property type="component" value="Chromosome"/>
</dbReference>
<dbReference type="GO" id="GO:0030288">
    <property type="term" value="C:outer membrane-bounded periplasmic space"/>
    <property type="evidence" value="ECO:0007669"/>
    <property type="project" value="TreeGrafter"/>
</dbReference>
<dbReference type="InterPro" id="IPR013486">
    <property type="entry name" value="SpoIID/LytB"/>
</dbReference>
<dbReference type="PANTHER" id="PTHR30032:SF4">
    <property type="entry name" value="AMIDASE ENHANCER"/>
    <property type="match status" value="1"/>
</dbReference>
<dbReference type="InterPro" id="IPR051922">
    <property type="entry name" value="Bact_Sporulation_Assoc"/>
</dbReference>
<dbReference type="EMBL" id="CP034248">
    <property type="protein sequence ID" value="AZK45877.1"/>
    <property type="molecule type" value="Genomic_DNA"/>
</dbReference>
<organism evidence="2 3">
    <name type="scientific">Paenibacillus lentus</name>
    <dbReference type="NCBI Taxonomy" id="1338368"/>
    <lineage>
        <taxon>Bacteria</taxon>
        <taxon>Bacillati</taxon>
        <taxon>Bacillota</taxon>
        <taxon>Bacilli</taxon>
        <taxon>Bacillales</taxon>
        <taxon>Paenibacillaceae</taxon>
        <taxon>Paenibacillus</taxon>
    </lineage>
</organism>
<keyword evidence="3" id="KW-1185">Reference proteome</keyword>
<feature type="domain" description="Sporulation stage II protein D amidase enhancer LytB N-terminal" evidence="1">
    <location>
        <begin position="27"/>
        <end position="130"/>
    </location>
</feature>
<dbReference type="KEGG" id="plen:EIM92_06405"/>
<dbReference type="RefSeq" id="WP_125081972.1">
    <property type="nucleotide sequence ID" value="NZ_CP034248.1"/>
</dbReference>
<evidence type="ECO:0000313" key="3">
    <source>
        <dbReference type="Proteomes" id="UP000273145"/>
    </source>
</evidence>
<protein>
    <submittedName>
        <fullName evidence="2">Stage II sporulation protein D</fullName>
    </submittedName>
</protein>
<dbReference type="InterPro" id="IPR014225">
    <property type="entry name" value="Spore_II_D_firmicutes"/>
</dbReference>
<evidence type="ECO:0000259" key="1">
    <source>
        <dbReference type="Pfam" id="PF08486"/>
    </source>
</evidence>
<reference evidence="2 3" key="1">
    <citation type="submission" date="2018-11" db="EMBL/GenBank/DDBJ databases">
        <title>Genome sequencing of Paenibacillus lentus DSM25539(T).</title>
        <authorList>
            <person name="Kook J.-K."/>
            <person name="Park S.-N."/>
            <person name="Lim Y.K."/>
        </authorList>
    </citation>
    <scope>NUCLEOTIDE SEQUENCE [LARGE SCALE GENOMIC DNA]</scope>
    <source>
        <strain evidence="2 3">DSM 25539</strain>
    </source>
</reference>
<gene>
    <name evidence="2" type="primary">spoIID</name>
    <name evidence="2" type="ORF">EIM92_06405</name>
</gene>
<dbReference type="AlphaFoldDB" id="A0A3Q8S458"/>
<dbReference type="Pfam" id="PF08486">
    <property type="entry name" value="SpoIID"/>
    <property type="match status" value="1"/>
</dbReference>
<dbReference type="OrthoDB" id="9794671at2"/>
<sequence length="311" mass="33905">MVPPASPLPPALPASEWPSVSVYLTHTGGIETLPLEQYVTGVLAAEMPADFDLEALKAQAIAARTFIVRRLADGDRSGVPVKEADVVDSVNHQAYLSSKELDKWQELGKGEQLARLRRAVEETRGIVMTYQGKPITATFFSASGGHTENSEEYWSLKLPYLRSVPSPWEKTVNPSLKQTVSLSVNELFSKLGLQAPDHPVTASVEGKQPSAPALFQIKSYTAGHSIKTMLIGDHIFTGRELREKLGLRSAQFMMSMDGDNVQITTYGNGHGVGMSQWGAHGMAKQGYTTTQILKHYYTGVSFAQASALLKK</sequence>
<dbReference type="PANTHER" id="PTHR30032">
    <property type="entry name" value="N-ACETYLMURAMOYL-L-ALANINE AMIDASE-RELATED"/>
    <property type="match status" value="1"/>
</dbReference>
<proteinExistence type="predicted"/>